<evidence type="ECO:0000313" key="1">
    <source>
        <dbReference type="EMBL" id="KAL3780552.1"/>
    </source>
</evidence>
<keyword evidence="2" id="KW-1185">Reference proteome</keyword>
<dbReference type="AlphaFoldDB" id="A0ABD3NXQ2"/>
<dbReference type="Proteomes" id="UP001530400">
    <property type="component" value="Unassembled WGS sequence"/>
</dbReference>
<accession>A0ABD3NXQ2</accession>
<proteinExistence type="predicted"/>
<gene>
    <name evidence="1" type="ORF">ACHAWO_006203</name>
</gene>
<protein>
    <submittedName>
        <fullName evidence="1">Uncharacterized protein</fullName>
    </submittedName>
</protein>
<evidence type="ECO:0000313" key="2">
    <source>
        <dbReference type="Proteomes" id="UP001530400"/>
    </source>
</evidence>
<sequence length="169" mass="19468">MTKAAIRNVRYRARKKATEHSIINEYNQIRGLPSVSLILPKPSLKGSKRKLYNPPGHEMKNMTKEQLSVWRFNEKKKRNALKMRERRAKKAALMKRIKNAVEENKQNEISETVEPVIKAKIISDQSVESFNPYGIDFDAIDAFMEKVLNKPDEIHGATESESLRHGLPL</sequence>
<dbReference type="EMBL" id="JALLPJ020000886">
    <property type="protein sequence ID" value="KAL3780552.1"/>
    <property type="molecule type" value="Genomic_DNA"/>
</dbReference>
<name>A0ABD3NXQ2_9STRA</name>
<organism evidence="1 2">
    <name type="scientific">Cyclotella atomus</name>
    <dbReference type="NCBI Taxonomy" id="382360"/>
    <lineage>
        <taxon>Eukaryota</taxon>
        <taxon>Sar</taxon>
        <taxon>Stramenopiles</taxon>
        <taxon>Ochrophyta</taxon>
        <taxon>Bacillariophyta</taxon>
        <taxon>Coscinodiscophyceae</taxon>
        <taxon>Thalassiosirophycidae</taxon>
        <taxon>Stephanodiscales</taxon>
        <taxon>Stephanodiscaceae</taxon>
        <taxon>Cyclotella</taxon>
    </lineage>
</organism>
<reference evidence="1 2" key="1">
    <citation type="submission" date="2024-10" db="EMBL/GenBank/DDBJ databases">
        <title>Updated reference genomes for cyclostephanoid diatoms.</title>
        <authorList>
            <person name="Roberts W.R."/>
            <person name="Alverson A.J."/>
        </authorList>
    </citation>
    <scope>NUCLEOTIDE SEQUENCE [LARGE SCALE GENOMIC DNA]</scope>
    <source>
        <strain evidence="1 2">AJA010-31</strain>
    </source>
</reference>
<comment type="caution">
    <text evidence="1">The sequence shown here is derived from an EMBL/GenBank/DDBJ whole genome shotgun (WGS) entry which is preliminary data.</text>
</comment>